<name>A0ABU9HJ41_9FLAO</name>
<evidence type="ECO:0000313" key="2">
    <source>
        <dbReference type="EMBL" id="MEL1240040.1"/>
    </source>
</evidence>
<gene>
    <name evidence="2" type="ORF">AAEO59_03165</name>
</gene>
<accession>A0ABU9HJ41</accession>
<feature type="signal peptide" evidence="1">
    <location>
        <begin position="1"/>
        <end position="21"/>
    </location>
</feature>
<protein>
    <submittedName>
        <fullName evidence="2">Uncharacterized protein</fullName>
    </submittedName>
</protein>
<dbReference type="PROSITE" id="PS51257">
    <property type="entry name" value="PROKAR_LIPOPROTEIN"/>
    <property type="match status" value="1"/>
</dbReference>
<proteinExistence type="predicted"/>
<dbReference type="Proteomes" id="UP001398556">
    <property type="component" value="Unassembled WGS sequence"/>
</dbReference>
<organism evidence="2 3">
    <name type="scientific">Flavobacterium flavipallidum</name>
    <dbReference type="NCBI Taxonomy" id="3139140"/>
    <lineage>
        <taxon>Bacteria</taxon>
        <taxon>Pseudomonadati</taxon>
        <taxon>Bacteroidota</taxon>
        <taxon>Flavobacteriia</taxon>
        <taxon>Flavobacteriales</taxon>
        <taxon>Flavobacteriaceae</taxon>
        <taxon>Flavobacterium</taxon>
    </lineage>
</organism>
<dbReference type="EMBL" id="JBBYHU010000004">
    <property type="protein sequence ID" value="MEL1240040.1"/>
    <property type="molecule type" value="Genomic_DNA"/>
</dbReference>
<evidence type="ECO:0000256" key="1">
    <source>
        <dbReference type="SAM" id="SignalP"/>
    </source>
</evidence>
<feature type="chain" id="PRO_5047181916" evidence="1">
    <location>
        <begin position="22"/>
        <end position="296"/>
    </location>
</feature>
<comment type="caution">
    <text evidence="2">The sequence shown here is derived from an EMBL/GenBank/DDBJ whole genome shotgun (WGS) entry which is preliminary data.</text>
</comment>
<dbReference type="RefSeq" id="WP_341699304.1">
    <property type="nucleotide sequence ID" value="NZ_JBBYHU010000004.1"/>
</dbReference>
<reference evidence="2 3" key="1">
    <citation type="submission" date="2024-04" db="EMBL/GenBank/DDBJ databases">
        <title>Flavobacterium sp. DGU99 16S ribosomal RNA gene Genome sequencing and assembly.</title>
        <authorList>
            <person name="Park S."/>
        </authorList>
    </citation>
    <scope>NUCLEOTIDE SEQUENCE [LARGE SCALE GENOMIC DNA]</scope>
    <source>
        <strain evidence="2 3">DGU99</strain>
    </source>
</reference>
<keyword evidence="3" id="KW-1185">Reference proteome</keyword>
<keyword evidence="1" id="KW-0732">Signal</keyword>
<evidence type="ECO:0000313" key="3">
    <source>
        <dbReference type="Proteomes" id="UP001398556"/>
    </source>
</evidence>
<sequence>MKKIKSLIVPLLLIVSIIASCEDDGGKSKKNLTIGATPNLTKLSTSDQAINYIALKNEENIDLGFTVEPLYGNIASADIVGFYYTSEGVERKVFMSNVTEFPYTMHLDQNDLYDAFSIDNADDIQVSDRLIITTNLTLKDGRIIKMYSDEGVKNYGADVSNQSYYNPALTYIISCPLNDASQFNGNYEVVEDAWADYEPGEIVPLVYDSNFGLLKFKILNTNNPYIDNTDSYYIVTIDPSNSTVTLVSNVNLNYTGWLSLPVTGTGTVGSCTGDIILSMNFGPYEKYNFELKKVAN</sequence>